<name>A0ACB0JPM0_TRIPR</name>
<dbReference type="Proteomes" id="UP001177021">
    <property type="component" value="Unassembled WGS sequence"/>
</dbReference>
<keyword evidence="2" id="KW-1185">Reference proteome</keyword>
<protein>
    <submittedName>
        <fullName evidence="1">Uncharacterized protein</fullName>
    </submittedName>
</protein>
<accession>A0ACB0JPM0</accession>
<proteinExistence type="predicted"/>
<gene>
    <name evidence="1" type="ORF">MILVUS5_LOCUS15657</name>
</gene>
<comment type="caution">
    <text evidence="1">The sequence shown here is derived from an EMBL/GenBank/DDBJ whole genome shotgun (WGS) entry which is preliminary data.</text>
</comment>
<sequence>MMLPVLANHTFWHHQPKPVSTTVSTQQEWKPKGKNVKTSDGTELEKKITALVAHTSLRASSREDWYFDSGCSRHMTGIGKFLVDLKSYSTSFVTCGNGTKGEIVGIGELNSNSLPKLSNVLLVKGLTANLISISQLCDQGMKVNFTKSECLVTNDEGEILMRGVRSKDNCYLWVPQGEANVSTCLITKEDEIKLWHQKLGHLNLRSMKKAISKEAIRGLPNLKIEEGSICGDCQIGKQTKMPHPKLQHLTTTRVLELLHMDLMGPMQTESLGGKREKNNVVLRIRSDHGKEFENSSFSDFCASEGIIHEFSSPITPQQNGVVERKNRTIQESARVMLHAKKLSHGFWAEAMNTACYIHNRVTLRSGTTTTLYELWKERKPTVKHFHVFGSKCYILSDREPRTKMDPKSDEGIFLGYSTNSRAYRVYNNRTKTMMESINVVIDDTSSETAEDDTEDATASIPGDVDCETTNESKNDTEVTASDQISATPKKGPSTRTQKNHPTDLIIGNPNQGITTRRTLDIVSNACFVSKFEPKNVKEALTDEFWINAMQEELNQFKRNEVWDLVPRPENANVIGTKWVYKNKSDESGTVTRNKARLVAQGYSQIEGIDFDETFAPVARLESIRLLLGVACILKFKLFQMDVKSAFLNGYLNEEVYVEQPKGKGGNDKTLFVKEDQGKFLIAQIYVDDIVFGGMSSEMVQHFVQQMQSEFEMSLVGELTYFLGLQVKQMEDTIFISQSKYARNIVKKFGMESAAHKRTPAATHLKLTKDEKGVDVDQSLYRSMIGSLLYLTASRPDITFAVGVCARYQAEPKMSHLAQVKRILKYVNGTCDYGIMYTHGENSMLVGYCDADWAGCADNRKSTSGACFFLGNNLISWFSKKQNCVSLSTAEAEYIAAGSSCSQLLWMKQMLLEYNVVQDAMALYCDNLSAINISKNPIQHSRTKHIDIRHHFIRDLVEEGIVTLEHIATEEQLADIFTKALDTVQFEKLRGKLGICLSEEL</sequence>
<evidence type="ECO:0000313" key="1">
    <source>
        <dbReference type="EMBL" id="CAJ2647062.1"/>
    </source>
</evidence>
<organism evidence="1 2">
    <name type="scientific">Trifolium pratense</name>
    <name type="common">Red clover</name>
    <dbReference type="NCBI Taxonomy" id="57577"/>
    <lineage>
        <taxon>Eukaryota</taxon>
        <taxon>Viridiplantae</taxon>
        <taxon>Streptophyta</taxon>
        <taxon>Embryophyta</taxon>
        <taxon>Tracheophyta</taxon>
        <taxon>Spermatophyta</taxon>
        <taxon>Magnoliopsida</taxon>
        <taxon>eudicotyledons</taxon>
        <taxon>Gunneridae</taxon>
        <taxon>Pentapetalae</taxon>
        <taxon>rosids</taxon>
        <taxon>fabids</taxon>
        <taxon>Fabales</taxon>
        <taxon>Fabaceae</taxon>
        <taxon>Papilionoideae</taxon>
        <taxon>50 kb inversion clade</taxon>
        <taxon>NPAAA clade</taxon>
        <taxon>Hologalegina</taxon>
        <taxon>IRL clade</taxon>
        <taxon>Trifolieae</taxon>
        <taxon>Trifolium</taxon>
    </lineage>
</organism>
<reference evidence="1" key="1">
    <citation type="submission" date="2023-10" db="EMBL/GenBank/DDBJ databases">
        <authorList>
            <person name="Rodriguez Cubillos JULIANA M."/>
            <person name="De Vega J."/>
        </authorList>
    </citation>
    <scope>NUCLEOTIDE SEQUENCE</scope>
</reference>
<dbReference type="EMBL" id="CASHSV030000109">
    <property type="protein sequence ID" value="CAJ2647062.1"/>
    <property type="molecule type" value="Genomic_DNA"/>
</dbReference>
<evidence type="ECO:0000313" key="2">
    <source>
        <dbReference type="Proteomes" id="UP001177021"/>
    </source>
</evidence>